<dbReference type="AlphaFoldDB" id="A0A2U2HEG2"/>
<evidence type="ECO:0000313" key="4">
    <source>
        <dbReference type="Proteomes" id="UP000241421"/>
    </source>
</evidence>
<organism evidence="3 4">
    <name type="scientific">Massilia glaciei</name>
    <dbReference type="NCBI Taxonomy" id="1524097"/>
    <lineage>
        <taxon>Bacteria</taxon>
        <taxon>Pseudomonadati</taxon>
        <taxon>Pseudomonadota</taxon>
        <taxon>Betaproteobacteria</taxon>
        <taxon>Burkholderiales</taxon>
        <taxon>Oxalobacteraceae</taxon>
        <taxon>Telluria group</taxon>
        <taxon>Massilia</taxon>
    </lineage>
</organism>
<feature type="domain" description="DJ-1/PfpI" evidence="2">
    <location>
        <begin position="41"/>
        <end position="198"/>
    </location>
</feature>
<gene>
    <name evidence="3" type="ORF">C7C56_023840</name>
</gene>
<dbReference type="PANTHER" id="PTHR43130:SF3">
    <property type="entry name" value="HTH-TYPE TRANSCRIPTIONAL REGULATOR RV1931C"/>
    <property type="match status" value="1"/>
</dbReference>
<comment type="caution">
    <text evidence="3">The sequence shown here is derived from an EMBL/GenBank/DDBJ whole genome shotgun (WGS) entry which is preliminary data.</text>
</comment>
<sequence length="354" mass="37030">MRTLLFLLLLVGQLATAADIAPYEARFGRTKPVVAVAGDNNGTELVDFVIPYGVLKRSGAADVISVATRPGVMKMLPALNMQPDATLADFDKRYPDGADYVIVPAVANYATSALGPWVVAQAAKGATIVSICDGVLVVAGSGLLKGHRATGHWGSQSYRQQHFPDTLWVKNMRYVVDGKLVSSAGVSAAMPTALALVEAISGAARAAGLAHDMGVDNWSTSHNSDAFRPALGRNLGAYISGYTNQWFHSTESIGVPVTAGMDEISLAFTADAWARSKRSIVLSVAPSFAPLATRSGLTLVPDRVAGAAGTPEVLASVGALPGRALDHALGALAQRYGHRTAGLVALEFEYPAYQ</sequence>
<dbReference type="RefSeq" id="WP_106759851.1">
    <property type="nucleotide sequence ID" value="NZ_PXWF02000306.1"/>
</dbReference>
<evidence type="ECO:0000259" key="2">
    <source>
        <dbReference type="Pfam" id="PF01965"/>
    </source>
</evidence>
<evidence type="ECO:0000256" key="1">
    <source>
        <dbReference type="SAM" id="SignalP"/>
    </source>
</evidence>
<dbReference type="Proteomes" id="UP000241421">
    <property type="component" value="Unassembled WGS sequence"/>
</dbReference>
<dbReference type="InterPro" id="IPR002818">
    <property type="entry name" value="DJ-1/PfpI"/>
</dbReference>
<feature type="chain" id="PRO_5015688743" evidence="1">
    <location>
        <begin position="18"/>
        <end position="354"/>
    </location>
</feature>
<name>A0A2U2HEG2_9BURK</name>
<reference evidence="3 4" key="1">
    <citation type="submission" date="2018-04" db="EMBL/GenBank/DDBJ databases">
        <title>Massilia violaceinigra sp. nov., a novel purple-pigmented bacterium isolated from Tianshan glacier, Xinjiang, China.</title>
        <authorList>
            <person name="Wang H."/>
        </authorList>
    </citation>
    <scope>NUCLEOTIDE SEQUENCE [LARGE SCALE GENOMIC DNA]</scope>
    <source>
        <strain evidence="3 4">B448-2</strain>
    </source>
</reference>
<dbReference type="InterPro" id="IPR029062">
    <property type="entry name" value="Class_I_gatase-like"/>
</dbReference>
<dbReference type="EMBL" id="PXWF02000306">
    <property type="protein sequence ID" value="PWF41896.1"/>
    <property type="molecule type" value="Genomic_DNA"/>
</dbReference>
<keyword evidence="4" id="KW-1185">Reference proteome</keyword>
<dbReference type="SUPFAM" id="SSF52317">
    <property type="entry name" value="Class I glutamine amidotransferase-like"/>
    <property type="match status" value="1"/>
</dbReference>
<protein>
    <submittedName>
        <fullName evidence="3">Transcriptional regulator</fullName>
    </submittedName>
</protein>
<dbReference type="Pfam" id="PF01965">
    <property type="entry name" value="DJ-1_PfpI"/>
    <property type="match status" value="1"/>
</dbReference>
<accession>A0A2U2HEG2</accession>
<dbReference type="Gene3D" id="3.40.50.880">
    <property type="match status" value="1"/>
</dbReference>
<proteinExistence type="predicted"/>
<dbReference type="PANTHER" id="PTHR43130">
    <property type="entry name" value="ARAC-FAMILY TRANSCRIPTIONAL REGULATOR"/>
    <property type="match status" value="1"/>
</dbReference>
<keyword evidence="1" id="KW-0732">Signal</keyword>
<evidence type="ECO:0000313" key="3">
    <source>
        <dbReference type="EMBL" id="PWF41896.1"/>
    </source>
</evidence>
<dbReference type="InterPro" id="IPR052158">
    <property type="entry name" value="INH-QAR"/>
</dbReference>
<dbReference type="OrthoDB" id="6382410at2"/>
<feature type="signal peptide" evidence="1">
    <location>
        <begin position="1"/>
        <end position="17"/>
    </location>
</feature>